<dbReference type="Gene3D" id="1.10.10.2830">
    <property type="match status" value="1"/>
</dbReference>
<evidence type="ECO:0000313" key="2">
    <source>
        <dbReference type="Proteomes" id="UP000184088"/>
    </source>
</evidence>
<gene>
    <name evidence="1" type="ORF">SAMN02746089_02814</name>
</gene>
<reference evidence="1 2" key="1">
    <citation type="submission" date="2016-11" db="EMBL/GenBank/DDBJ databases">
        <authorList>
            <person name="Jaros S."/>
            <person name="Januszkiewicz K."/>
            <person name="Wedrychowicz H."/>
        </authorList>
    </citation>
    <scope>NUCLEOTIDE SEQUENCE [LARGE SCALE GENOMIC DNA]</scope>
    <source>
        <strain evidence="1 2">DSM 17918</strain>
    </source>
</reference>
<evidence type="ECO:0000313" key="1">
    <source>
        <dbReference type="EMBL" id="SHF95456.1"/>
    </source>
</evidence>
<organism evidence="1 2">
    <name type="scientific">Caldanaerobius fijiensis DSM 17918</name>
    <dbReference type="NCBI Taxonomy" id="1121256"/>
    <lineage>
        <taxon>Bacteria</taxon>
        <taxon>Bacillati</taxon>
        <taxon>Bacillota</taxon>
        <taxon>Clostridia</taxon>
        <taxon>Thermoanaerobacterales</taxon>
        <taxon>Thermoanaerobacteraceae</taxon>
        <taxon>Caldanaerobius</taxon>
    </lineage>
</organism>
<protein>
    <submittedName>
        <fullName evidence="1">Uncharacterized protein</fullName>
    </submittedName>
</protein>
<name>A0A1M5FVG8_9THEO</name>
<proteinExistence type="predicted"/>
<dbReference type="Proteomes" id="UP000184088">
    <property type="component" value="Unassembled WGS sequence"/>
</dbReference>
<feature type="non-terminal residue" evidence="1">
    <location>
        <position position="1"/>
    </location>
</feature>
<dbReference type="STRING" id="1121256.SAMN02746089_02814"/>
<dbReference type="AlphaFoldDB" id="A0A1M5FVG8"/>
<dbReference type="EMBL" id="FQVH01000085">
    <property type="protein sequence ID" value="SHF95456.1"/>
    <property type="molecule type" value="Genomic_DNA"/>
</dbReference>
<keyword evidence="2" id="KW-1185">Reference proteome</keyword>
<accession>A0A1M5FVG8</accession>
<sequence>KKVPCEIREYQDKDGMTAEDLMLKDLIETNLRQRGIGNLSPMKTARCILELERIYGIKHGGYRDNLQKLGYQVTPGGTCPQKTQRELSSDIGIGISRYQQIKKLNDLIPELQKFVEEGKLSSKAGEQLAYLDEDTQRQLQIPSLKAGFFPPFLIFLQTSLNFGKFHWKVV</sequence>
<dbReference type="SUPFAM" id="SSF109709">
    <property type="entry name" value="KorB DNA-binding domain-like"/>
    <property type="match status" value="1"/>
</dbReference>